<dbReference type="SUPFAM" id="SSF51735">
    <property type="entry name" value="NAD(P)-binding Rossmann-fold domains"/>
    <property type="match status" value="1"/>
</dbReference>
<dbReference type="RefSeq" id="WP_005880094.1">
    <property type="nucleotide sequence ID" value="NZ_GG658170.1"/>
</dbReference>
<dbReference type="InterPro" id="IPR036291">
    <property type="entry name" value="NAD(P)-bd_dom_sf"/>
</dbReference>
<dbReference type="eggNOG" id="COG0673">
    <property type="taxonomic scope" value="Bacteria"/>
</dbReference>
<organism evidence="3 4">
    <name type="scientific">Oxalobacter formigenes OXCC13</name>
    <dbReference type="NCBI Taxonomy" id="556269"/>
    <lineage>
        <taxon>Bacteria</taxon>
        <taxon>Pseudomonadati</taxon>
        <taxon>Pseudomonadota</taxon>
        <taxon>Betaproteobacteria</taxon>
        <taxon>Burkholderiales</taxon>
        <taxon>Oxalobacteraceae</taxon>
        <taxon>Oxalobacter</taxon>
    </lineage>
</organism>
<dbReference type="InterPro" id="IPR051317">
    <property type="entry name" value="Gfo/Idh/MocA_oxidoreduct"/>
</dbReference>
<dbReference type="OrthoDB" id="9801953at2"/>
<dbReference type="Pfam" id="PF01408">
    <property type="entry name" value="GFO_IDH_MocA"/>
    <property type="match status" value="1"/>
</dbReference>
<feature type="domain" description="GFO/IDH/MocA-like oxidoreductase" evidence="2">
    <location>
        <begin position="145"/>
        <end position="276"/>
    </location>
</feature>
<feature type="domain" description="Gfo/Idh/MocA-like oxidoreductase N-terminal" evidence="1">
    <location>
        <begin position="11"/>
        <end position="136"/>
    </location>
</feature>
<name>C3X8L2_OXAFO</name>
<dbReference type="Pfam" id="PF22725">
    <property type="entry name" value="GFO_IDH_MocA_C3"/>
    <property type="match status" value="1"/>
</dbReference>
<evidence type="ECO:0000313" key="4">
    <source>
        <dbReference type="Proteomes" id="UP000005089"/>
    </source>
</evidence>
<dbReference type="Gene3D" id="3.40.50.720">
    <property type="entry name" value="NAD(P)-binding Rossmann-like Domain"/>
    <property type="match status" value="1"/>
</dbReference>
<protein>
    <submittedName>
        <fullName evidence="3">Oxidoreductase, NAD-binding domain protein</fullName>
    </submittedName>
</protein>
<dbReference type="Proteomes" id="UP000005089">
    <property type="component" value="Unassembled WGS sequence"/>
</dbReference>
<evidence type="ECO:0000259" key="1">
    <source>
        <dbReference type="Pfam" id="PF01408"/>
    </source>
</evidence>
<dbReference type="EMBL" id="GG658170">
    <property type="protein sequence ID" value="EEO29538.1"/>
    <property type="molecule type" value="Genomic_DNA"/>
</dbReference>
<accession>C3X8L2</accession>
<dbReference type="GO" id="GO:0000166">
    <property type="term" value="F:nucleotide binding"/>
    <property type="evidence" value="ECO:0007669"/>
    <property type="project" value="InterPro"/>
</dbReference>
<dbReference type="SUPFAM" id="SSF55347">
    <property type="entry name" value="Glyceraldehyde-3-phosphate dehydrogenase-like, C-terminal domain"/>
    <property type="match status" value="1"/>
</dbReference>
<dbReference type="InterPro" id="IPR055170">
    <property type="entry name" value="GFO_IDH_MocA-like_dom"/>
</dbReference>
<proteinExistence type="predicted"/>
<dbReference type="PANTHER" id="PTHR43708">
    <property type="entry name" value="CONSERVED EXPRESSED OXIDOREDUCTASE (EUROFUNG)"/>
    <property type="match status" value="1"/>
</dbReference>
<gene>
    <name evidence="3" type="ORF">OFBG_00566</name>
</gene>
<sequence length="382" mass="43231">MKNLKCMKKINLAFVGGAINSAVGRVHVVSSQMDGKFKLVAGCFSRNSDINLQSGRAYGLSEERIYPSLKELIKNEKYNIDAIVILTPQDQHIEQLEKCIMSGIPVICEKALVSSLEDALRLRKLIEEKGGFLRVTYNYSGYPIVREIREIVLSGKLGKIQQVKIEMPQEGFLRKAPDGKPVVPQNWRLQDGRIPTISLDLGIHVHHLIDFLIQEKPLNLVAHASNYGNFKGIVDNVNVLANYTNNVFINIWYSKTAIGNRNGLHFYLYGDKGAIEWRQENPEIFYFYKDTGERCMMDRGNPDIAIANNECYTRFKAGHPAGYIEAFANYYCDLEKDLSAFLSEKKDRKGSYVFGLDESIEGLAFLNTVSQSILEKKWVAIS</sequence>
<reference evidence="3 4" key="1">
    <citation type="submission" date="2009-02" db="EMBL/GenBank/DDBJ databases">
        <title>The Genome Sequence of Oxalobacter formigenes OXCC13.</title>
        <authorList>
            <consortium name="The Broad Institute Genome Sequencing Platform"/>
            <person name="Ward D."/>
            <person name="Young S.K."/>
            <person name="Kodira C.D."/>
            <person name="Zeng Q."/>
            <person name="Koehrsen M."/>
            <person name="Alvarado L."/>
            <person name="Berlin A."/>
            <person name="Borenstein D."/>
            <person name="Chen Z."/>
            <person name="Engels R."/>
            <person name="Freedman E."/>
            <person name="Gellesch M."/>
            <person name="Goldberg J."/>
            <person name="Griggs A."/>
            <person name="Gujja S."/>
            <person name="Heiman D."/>
            <person name="Hepburn T."/>
            <person name="Howarth C."/>
            <person name="Jen D."/>
            <person name="Larson L."/>
            <person name="Lewis B."/>
            <person name="Mehta T."/>
            <person name="Park D."/>
            <person name="Pearson M."/>
            <person name="Roberts A."/>
            <person name="Saif S."/>
            <person name="Shea T."/>
            <person name="Shenoy N."/>
            <person name="Sisk P."/>
            <person name="Stolte C."/>
            <person name="Sykes S."/>
            <person name="Walk T."/>
            <person name="White J."/>
            <person name="Yandava C."/>
            <person name="Allison M.J."/>
            <person name="Lander E."/>
            <person name="Nusbaum C."/>
            <person name="Galagan J."/>
            <person name="Birren B."/>
        </authorList>
    </citation>
    <scope>NUCLEOTIDE SEQUENCE [LARGE SCALE GENOMIC DNA]</scope>
    <source>
        <strain evidence="3 4">OXCC13</strain>
    </source>
</reference>
<evidence type="ECO:0000259" key="2">
    <source>
        <dbReference type="Pfam" id="PF22725"/>
    </source>
</evidence>
<evidence type="ECO:0000313" key="3">
    <source>
        <dbReference type="EMBL" id="EEO29538.1"/>
    </source>
</evidence>
<keyword evidence="4" id="KW-1185">Reference proteome</keyword>
<dbReference type="InterPro" id="IPR000683">
    <property type="entry name" value="Gfo/Idh/MocA-like_OxRdtase_N"/>
</dbReference>
<dbReference type="AlphaFoldDB" id="C3X8L2"/>
<dbReference type="PANTHER" id="PTHR43708:SF3">
    <property type="entry name" value="OXIDOREDUCTASE"/>
    <property type="match status" value="1"/>
</dbReference>
<dbReference type="STRING" id="847.BRW83_1675"/>
<dbReference type="Gene3D" id="3.30.360.10">
    <property type="entry name" value="Dihydrodipicolinate Reductase, domain 2"/>
    <property type="match status" value="1"/>
</dbReference>
<dbReference type="HOGENOM" id="CLU_023194_17_1_4"/>